<dbReference type="RefSeq" id="WP_048100520.1">
    <property type="nucleotide sequence ID" value="NZ_JFZT01000059.1"/>
</dbReference>
<accession>A0A031LK24</accession>
<dbReference type="Proteomes" id="UP000024332">
    <property type="component" value="Unassembled WGS sequence"/>
</dbReference>
<dbReference type="STRING" id="1160895.CM19_11680"/>
<name>A0A031LK24_9CREN</name>
<evidence type="ECO:0000313" key="3">
    <source>
        <dbReference type="Proteomes" id="UP000024332"/>
    </source>
</evidence>
<organism evidence="2 3">
    <name type="scientific">Candidatus Acidianus copahuensis</name>
    <dbReference type="NCBI Taxonomy" id="1160895"/>
    <lineage>
        <taxon>Archaea</taxon>
        <taxon>Thermoproteota</taxon>
        <taxon>Thermoprotei</taxon>
        <taxon>Sulfolobales</taxon>
        <taxon>Sulfolobaceae</taxon>
        <taxon>Acidianus</taxon>
    </lineage>
</organism>
<dbReference type="PANTHER" id="PTHR40730:SF4">
    <property type="entry name" value="TRANSCRIPTIONAL REGULATOR"/>
    <property type="match status" value="1"/>
</dbReference>
<gene>
    <name evidence="2" type="ORF">CM19_11680</name>
</gene>
<dbReference type="OrthoDB" id="26806at2157"/>
<evidence type="ECO:0000313" key="2">
    <source>
        <dbReference type="EMBL" id="EZQ01886.1"/>
    </source>
</evidence>
<sequence>MIDTPLSLITDVFIPNIRALEAKRLRSMGMSQSRIAVSIGVTQPAVKQYLDVEERFYFEKLLELGLTPEEVNKFLDSLTEILLGNDIKASMDYVTSFGLMNLSRLKFCKFHRSMDPRIPQECSICEDLFKEDEEEEMYVALSMIQNEIISPLIPEVMSNLAFAKRGAKDINDVIAVAGRITKIRGIPTPASKALWGSSKHLAQILISIGKICPEIRSVMNIKYDEKVMVSMKDIGFKIAVVGPTDLATNDRIAELVSSAYSQGIDAVVHLGGKGVEPNTYIFGKTPIEVVKKVLEIARKYRESNN</sequence>
<dbReference type="EMBL" id="JFZT01000059">
    <property type="protein sequence ID" value="EZQ01886.1"/>
    <property type="molecule type" value="Genomic_DNA"/>
</dbReference>
<comment type="caution">
    <text evidence="2">The sequence shown here is derived from an EMBL/GenBank/DDBJ whole genome shotgun (WGS) entry which is preliminary data.</text>
</comment>
<feature type="domain" description="Thiamine-phosphate synthase ThiN" evidence="1">
    <location>
        <begin position="137"/>
        <end position="294"/>
    </location>
</feature>
<dbReference type="SUPFAM" id="SSF53639">
    <property type="entry name" value="AraD/HMP-PK domain-like"/>
    <property type="match status" value="1"/>
</dbReference>
<reference evidence="2 3" key="1">
    <citation type="submission" date="2014-03" db="EMBL/GenBank/DDBJ databases">
        <title>Draft genome sequence of the novel thermoacidophilic archaea Acidianus copahuensis ALE1 strain, isolated from Copahue volcanic area in Neuquen Argentina.</title>
        <authorList>
            <person name="Urbieta M.S."/>
            <person name="Rascovan N."/>
            <person name="Castro C."/>
            <person name="Revale S."/>
            <person name="Giaveno M.A."/>
            <person name="Vazquez M.P."/>
            <person name="Donati E.R."/>
        </authorList>
    </citation>
    <scope>NUCLEOTIDE SEQUENCE [LARGE SCALE GENOMIC DNA]</scope>
    <source>
        <strain evidence="2 3">ALE1</strain>
    </source>
</reference>
<dbReference type="PANTHER" id="PTHR40730">
    <property type="entry name" value="TRANSCRIPTIONAL REGULATOR PROTEIN-LIKE PROTEIN"/>
    <property type="match status" value="1"/>
</dbReference>
<dbReference type="AlphaFoldDB" id="A0A031LK24"/>
<dbReference type="Gene3D" id="3.40.225.10">
    <property type="entry name" value="Class II aldolase/adducin N-terminal domain"/>
    <property type="match status" value="1"/>
</dbReference>
<dbReference type="InterPro" id="IPR036409">
    <property type="entry name" value="Aldolase_II/adducin_N_sf"/>
</dbReference>
<proteinExistence type="predicted"/>
<evidence type="ECO:0000259" key="1">
    <source>
        <dbReference type="Pfam" id="PF10120"/>
    </source>
</evidence>
<keyword evidence="3" id="KW-1185">Reference proteome</keyword>
<dbReference type="InterPro" id="IPR019293">
    <property type="entry name" value="ThiN"/>
</dbReference>
<protein>
    <submittedName>
        <fullName evidence="2">Transcriptional regulator</fullName>
    </submittedName>
</protein>
<dbReference type="Pfam" id="PF10120">
    <property type="entry name" value="ThiN"/>
    <property type="match status" value="1"/>
</dbReference>